<dbReference type="EMBL" id="BMDC01000002">
    <property type="protein sequence ID" value="GGH62948.1"/>
    <property type="molecule type" value="Genomic_DNA"/>
</dbReference>
<dbReference type="Proteomes" id="UP000600171">
    <property type="component" value="Unassembled WGS sequence"/>
</dbReference>
<evidence type="ECO:0000313" key="2">
    <source>
        <dbReference type="EMBL" id="GGH62948.1"/>
    </source>
</evidence>
<dbReference type="RefSeq" id="WP_188359629.1">
    <property type="nucleotide sequence ID" value="NZ_BMDC01000002.1"/>
</dbReference>
<reference evidence="2 3" key="1">
    <citation type="journal article" date="2014" name="Int. J. Syst. Evol. Microbiol.">
        <title>Complete genome sequence of Corynebacterium casei LMG S-19264T (=DSM 44701T), isolated from a smear-ripened cheese.</title>
        <authorList>
            <consortium name="US DOE Joint Genome Institute (JGI-PGF)"/>
            <person name="Walter F."/>
            <person name="Albersmeier A."/>
            <person name="Kalinowski J."/>
            <person name="Ruckert C."/>
        </authorList>
    </citation>
    <scope>NUCLEOTIDE SEQUENCE [LARGE SCALE GENOMIC DNA]</scope>
    <source>
        <strain evidence="2 3">CCM 8669</strain>
    </source>
</reference>
<sequence length="276" mass="31240">MKVMRVVKYVIALKSSSRLKKFQQQEFSNGFSIWDAFNGVEEPVPDFVDLKSFEQGLGRPPLPGEFGYSVSHYLLCKNFVETGKIDELMLVAEDDARFSNKAESVISRVVRWTDWSKVGIVVLASPGLAAGERRFRSIPQKAAVMSILSRPVGWNGIYPFILGSFDGMAIGTGCYLISFQAAQKYVDLVEYGDKIAWVADHYNIWAKKAGVEVQLLRPGICSWEGESTIGGLDHDWTGYSENIDSQRKSLIRKIQENLFVRERLWRLKRSLQCVLK</sequence>
<dbReference type="AlphaFoldDB" id="A0A917ITJ4"/>
<dbReference type="Pfam" id="PF01755">
    <property type="entry name" value="Glyco_transf_25"/>
    <property type="match status" value="1"/>
</dbReference>
<keyword evidence="3" id="KW-1185">Reference proteome</keyword>
<name>A0A917ITJ4_9MICC</name>
<protein>
    <recommendedName>
        <fullName evidence="1">Glycosyl transferase family 25 domain-containing protein</fullName>
    </recommendedName>
</protein>
<gene>
    <name evidence="2" type="ORF">GCM10007359_13730</name>
</gene>
<feature type="domain" description="Glycosyl transferase family 25" evidence="1">
    <location>
        <begin position="8"/>
        <end position="109"/>
    </location>
</feature>
<proteinExistence type="predicted"/>
<dbReference type="InterPro" id="IPR002654">
    <property type="entry name" value="Glyco_trans_25"/>
</dbReference>
<organism evidence="2 3">
    <name type="scientific">Rothia aerolata</name>
    <dbReference type="NCBI Taxonomy" id="1812262"/>
    <lineage>
        <taxon>Bacteria</taxon>
        <taxon>Bacillati</taxon>
        <taxon>Actinomycetota</taxon>
        <taxon>Actinomycetes</taxon>
        <taxon>Micrococcales</taxon>
        <taxon>Micrococcaceae</taxon>
        <taxon>Rothia</taxon>
    </lineage>
</organism>
<accession>A0A917ITJ4</accession>
<evidence type="ECO:0000259" key="1">
    <source>
        <dbReference type="Pfam" id="PF01755"/>
    </source>
</evidence>
<evidence type="ECO:0000313" key="3">
    <source>
        <dbReference type="Proteomes" id="UP000600171"/>
    </source>
</evidence>
<comment type="caution">
    <text evidence="2">The sequence shown here is derived from an EMBL/GenBank/DDBJ whole genome shotgun (WGS) entry which is preliminary data.</text>
</comment>